<gene>
    <name evidence="5" type="ORF">EBB_07485</name>
</gene>
<evidence type="ECO:0000313" key="5">
    <source>
        <dbReference type="EMBL" id="MBD9360379.1"/>
    </source>
</evidence>
<evidence type="ECO:0000259" key="4">
    <source>
        <dbReference type="Pfam" id="PF01420"/>
    </source>
</evidence>
<keyword evidence="5" id="KW-0378">Hydrolase</keyword>
<feature type="domain" description="Type I restriction modification DNA specificity" evidence="4">
    <location>
        <begin position="5"/>
        <end position="152"/>
    </location>
</feature>
<keyword evidence="5" id="KW-0540">Nuclease</keyword>
<evidence type="ECO:0000256" key="1">
    <source>
        <dbReference type="ARBA" id="ARBA00010923"/>
    </source>
</evidence>
<proteinExistence type="inferred from homology"/>
<dbReference type="PANTHER" id="PTHR30408">
    <property type="entry name" value="TYPE-1 RESTRICTION ENZYME ECOKI SPECIFICITY PROTEIN"/>
    <property type="match status" value="1"/>
</dbReference>
<sequence length="381" mass="42477">MIGSYCEVIAGQSPEGKYYNADGNGMAFYQGKKDFGDKFIEAPTTWTTKSTKIARKGDILMSVRAPVGPVNFSTEEICIGRGLAAIRRNDQLDAEFLYYQLLHLQREIAGKEGAVFASINKSEIAALPIVIGPLPEQHRIVAILDEAFDGIATAKANAERNLQNARALFESHLQAVFSQRSEGWEARRLGEVFCIGSSKRILEAEWTATGVPFYGGKEIVKLAKFGTVISNAYISEEKYQDYASKYDMPQQGDILITARGTIGVGYVVKEGDKFYYKDGNIISMREKTPTNPHFILYAFRSNAIADQLEELNGATVRHLPIEKAKELVLRMPGFVEQNTVVEKIREIESETQRLESLYQQKLAALDELKKSLLHQAFSGNL</sequence>
<feature type="domain" description="Type I restriction modification DNA specificity" evidence="4">
    <location>
        <begin position="182"/>
        <end position="354"/>
    </location>
</feature>
<dbReference type="Proteomes" id="UP000641152">
    <property type="component" value="Unassembled WGS sequence"/>
</dbReference>
<keyword evidence="3" id="KW-0238">DNA-binding</keyword>
<evidence type="ECO:0000256" key="3">
    <source>
        <dbReference type="ARBA" id="ARBA00023125"/>
    </source>
</evidence>
<dbReference type="EMBL" id="JACXST010000001">
    <property type="protein sequence ID" value="MBD9360379.1"/>
    <property type="molecule type" value="Genomic_DNA"/>
</dbReference>
<dbReference type="SUPFAM" id="SSF116734">
    <property type="entry name" value="DNA methylase specificity domain"/>
    <property type="match status" value="2"/>
</dbReference>
<reference evidence="5 6" key="1">
    <citation type="submission" date="2020-09" db="EMBL/GenBank/DDBJ databases">
        <title>Methylomonas albis sp. nov. and Methylomonas fluvii sp. nov.: Two cold-adapted methanotrophs from the River Elbe and an amended description of Methylovulum psychrotolerans strain Eb1.</title>
        <authorList>
            <person name="Bussmann I.K."/>
            <person name="Klings K.-W."/>
            <person name="Warnstedt J."/>
            <person name="Hoppert M."/>
            <person name="Saborowski A."/>
            <person name="Horn F."/>
            <person name="Liebner S."/>
        </authorList>
    </citation>
    <scope>NUCLEOTIDE SEQUENCE [LARGE SCALE GENOMIC DNA]</scope>
    <source>
        <strain evidence="5 6">EbB</strain>
    </source>
</reference>
<accession>A0ABR9DB93</accession>
<dbReference type="GO" id="GO:0004519">
    <property type="term" value="F:endonuclease activity"/>
    <property type="evidence" value="ECO:0007669"/>
    <property type="project" value="UniProtKB-KW"/>
</dbReference>
<evidence type="ECO:0000313" key="6">
    <source>
        <dbReference type="Proteomes" id="UP000641152"/>
    </source>
</evidence>
<dbReference type="InterPro" id="IPR052021">
    <property type="entry name" value="Type-I_RS_S_subunit"/>
</dbReference>
<dbReference type="InterPro" id="IPR044946">
    <property type="entry name" value="Restrct_endonuc_typeI_TRD_sf"/>
</dbReference>
<name>A0ABR9DB93_9GAMM</name>
<evidence type="ECO:0000256" key="2">
    <source>
        <dbReference type="ARBA" id="ARBA00022747"/>
    </source>
</evidence>
<keyword evidence="5" id="KW-0255">Endonuclease</keyword>
<keyword evidence="2" id="KW-0680">Restriction system</keyword>
<comment type="caution">
    <text evidence="5">The sequence shown here is derived from an EMBL/GenBank/DDBJ whole genome shotgun (WGS) entry which is preliminary data.</text>
</comment>
<dbReference type="PANTHER" id="PTHR30408:SF13">
    <property type="entry name" value="TYPE I RESTRICTION ENZYME HINDI SPECIFICITY SUBUNIT"/>
    <property type="match status" value="1"/>
</dbReference>
<comment type="similarity">
    <text evidence="1">Belongs to the type-I restriction system S methylase family.</text>
</comment>
<dbReference type="Pfam" id="PF01420">
    <property type="entry name" value="Methylase_S"/>
    <property type="match status" value="2"/>
</dbReference>
<dbReference type="InterPro" id="IPR000055">
    <property type="entry name" value="Restrct_endonuc_typeI_TRD"/>
</dbReference>
<dbReference type="Gene3D" id="3.90.220.20">
    <property type="entry name" value="DNA methylase specificity domains"/>
    <property type="match status" value="2"/>
</dbReference>
<organism evidence="5 6">
    <name type="scientific">Methylomonas fluvii</name>
    <dbReference type="NCBI Taxonomy" id="1854564"/>
    <lineage>
        <taxon>Bacteria</taxon>
        <taxon>Pseudomonadati</taxon>
        <taxon>Pseudomonadota</taxon>
        <taxon>Gammaproteobacteria</taxon>
        <taxon>Methylococcales</taxon>
        <taxon>Methylococcaceae</taxon>
        <taxon>Methylomonas</taxon>
    </lineage>
</organism>
<keyword evidence="6" id="KW-1185">Reference proteome</keyword>
<protein>
    <submittedName>
        <fullName evidence="5">Restriction endonuclease subunit S</fullName>
    </submittedName>
</protein>
<dbReference type="CDD" id="cd17499">
    <property type="entry name" value="RMtype1_S_CloLW9ORF3270P-TRD1-CR1_like"/>
    <property type="match status" value="1"/>
</dbReference>